<dbReference type="Proteomes" id="UP000327118">
    <property type="component" value="Unassembled WGS sequence"/>
</dbReference>
<reference evidence="3" key="1">
    <citation type="submission" date="2019-04" db="EMBL/GenBank/DDBJ databases">
        <title>Friends and foes A comparative genomics studyof 23 Aspergillus species from section Flavi.</title>
        <authorList>
            <consortium name="DOE Joint Genome Institute"/>
            <person name="Kjaerbolling I."/>
            <person name="Vesth T."/>
            <person name="Frisvad J.C."/>
            <person name="Nybo J.L."/>
            <person name="Theobald S."/>
            <person name="Kildgaard S."/>
            <person name="Isbrandt T."/>
            <person name="Kuo A."/>
            <person name="Sato A."/>
            <person name="Lyhne E.K."/>
            <person name="Kogle M.E."/>
            <person name="Wiebenga A."/>
            <person name="Kun R.S."/>
            <person name="Lubbers R.J."/>
            <person name="Makela M.R."/>
            <person name="Barry K."/>
            <person name="Chovatia M."/>
            <person name="Clum A."/>
            <person name="Daum C."/>
            <person name="Haridas S."/>
            <person name="He G."/>
            <person name="LaButti K."/>
            <person name="Lipzen A."/>
            <person name="Mondo S."/>
            <person name="Riley R."/>
            <person name="Salamov A."/>
            <person name="Simmons B.A."/>
            <person name="Magnuson J.K."/>
            <person name="Henrissat B."/>
            <person name="Mortensen U.H."/>
            <person name="Larsen T.O."/>
            <person name="Devries R.P."/>
            <person name="Grigoriev I.V."/>
            <person name="Machida M."/>
            <person name="Baker S.E."/>
            <person name="Andersen M.R."/>
        </authorList>
    </citation>
    <scope>NUCLEOTIDE SEQUENCE [LARGE SCALE GENOMIC DNA]</scope>
    <source>
        <strain evidence="3">CBS 553.77</strain>
    </source>
</reference>
<gene>
    <name evidence="2" type="ORF">BDV28DRAFT_12925</name>
</gene>
<dbReference type="PANTHER" id="PTHR23225">
    <property type="entry name" value="ZINC FINGER PROTEIN"/>
    <property type="match status" value="1"/>
</dbReference>
<proteinExistence type="predicted"/>
<dbReference type="AlphaFoldDB" id="A0A5N6Z2E6"/>
<evidence type="ECO:0000313" key="3">
    <source>
        <dbReference type="Proteomes" id="UP000327118"/>
    </source>
</evidence>
<dbReference type="OrthoDB" id="5388486at2759"/>
<evidence type="ECO:0000256" key="1">
    <source>
        <dbReference type="SAM" id="MobiDB-lite"/>
    </source>
</evidence>
<dbReference type="GO" id="GO:0003700">
    <property type="term" value="F:DNA-binding transcription factor activity"/>
    <property type="evidence" value="ECO:0007669"/>
    <property type="project" value="InterPro"/>
</dbReference>
<evidence type="ECO:0000313" key="2">
    <source>
        <dbReference type="EMBL" id="KAE8351837.1"/>
    </source>
</evidence>
<accession>A0A5N6Z2E6</accession>
<organism evidence="2 3">
    <name type="scientific">Aspergillus coremiiformis</name>
    <dbReference type="NCBI Taxonomy" id="138285"/>
    <lineage>
        <taxon>Eukaryota</taxon>
        <taxon>Fungi</taxon>
        <taxon>Dikarya</taxon>
        <taxon>Ascomycota</taxon>
        <taxon>Pezizomycotina</taxon>
        <taxon>Eurotiomycetes</taxon>
        <taxon>Eurotiomycetidae</taxon>
        <taxon>Eurotiales</taxon>
        <taxon>Aspergillaceae</taxon>
        <taxon>Aspergillus</taxon>
        <taxon>Aspergillus subgen. Circumdati</taxon>
    </lineage>
</organism>
<dbReference type="EMBL" id="ML739153">
    <property type="protein sequence ID" value="KAE8351837.1"/>
    <property type="molecule type" value="Genomic_DNA"/>
</dbReference>
<evidence type="ECO:0008006" key="4">
    <source>
        <dbReference type="Google" id="ProtNLM"/>
    </source>
</evidence>
<protein>
    <recommendedName>
        <fullName evidence="4">C2H2 finger domain protein</fullName>
    </recommendedName>
</protein>
<feature type="region of interest" description="Disordered" evidence="1">
    <location>
        <begin position="218"/>
        <end position="268"/>
    </location>
</feature>
<dbReference type="PANTHER" id="PTHR23225:SF2">
    <property type="entry name" value="AT09679P-RELATED"/>
    <property type="match status" value="1"/>
</dbReference>
<keyword evidence="3" id="KW-1185">Reference proteome</keyword>
<name>A0A5N6Z2E6_9EURO</name>
<dbReference type="InterPro" id="IPR039970">
    <property type="entry name" value="TF_Grauzone"/>
</dbReference>
<sequence length="453" mass="50816">MDDSHSFTDLQHVTHLSTQDYELFPDSACFPHPVIHQRTAEIQRQLSLGDHAIKTPWFPSRPLSNPRMRLDQMDASHSPDVGIYPMMPDISLPFGRGPLSPGAESLPSNGGSWWNVGDYMSPPSSCADSMLPSLDHWDPSSPVTPANLDASVAPTQIVPNYPIPIPIAEPEPDLDFKLEPSGENESTPACNLHVAQHGVLDDTDGTLSCLETTHAADRDFITSPRHPPLAATKRPGPKRGARSKGGMQKGSAKKETTRRTTCKAKTRKNTRPQRTFVCSFSRYGCNSSFASKNEWKRHVTSQHLQLGFYRCDVGQCNLNSLNKNGALNTANDFNRKDLFTQHQRRMHAPWPSLSFATEEEKQQFDAGLETVRHRCWRDQRQAPPRSQCGFCGEEFVGPQSWNQRMEHVGRHYEKGNPSLNEENEDIALRDWAVYEGILRQADGGWRLASHCEK</sequence>